<dbReference type="SUPFAM" id="SSF74650">
    <property type="entry name" value="Galactose mutarotase-like"/>
    <property type="match status" value="1"/>
</dbReference>
<keyword evidence="2" id="KW-1185">Reference proteome</keyword>
<dbReference type="InterPro" id="IPR014718">
    <property type="entry name" value="GH-type_carb-bd"/>
</dbReference>
<sequence>MISLNQKLLGPEYRINELRKTNGYDTDYVLDGSRCKEIKVAAIVHDKKSGRVMKISTSAPGLQIYAAIVTPENPDKHVMFIKLSTKAPYAFSPL</sequence>
<dbReference type="GO" id="GO:0003824">
    <property type="term" value="F:catalytic activity"/>
    <property type="evidence" value="ECO:0007669"/>
    <property type="project" value="InterPro"/>
</dbReference>
<dbReference type="EMBL" id="WOCE01000008">
    <property type="protein sequence ID" value="KAE9608460.1"/>
    <property type="molecule type" value="Genomic_DNA"/>
</dbReference>
<gene>
    <name evidence="1" type="ORF">Lalb_Chr08g0235901</name>
</gene>
<name>A0A6A5MFW3_LUPAL</name>
<dbReference type="InterPro" id="IPR011013">
    <property type="entry name" value="Gal_mutarotase_sf_dom"/>
</dbReference>
<dbReference type="Proteomes" id="UP000447434">
    <property type="component" value="Chromosome 8"/>
</dbReference>
<dbReference type="GO" id="GO:0030246">
    <property type="term" value="F:carbohydrate binding"/>
    <property type="evidence" value="ECO:0007669"/>
    <property type="project" value="InterPro"/>
</dbReference>
<comment type="caution">
    <text evidence="1">The sequence shown here is derived from an EMBL/GenBank/DDBJ whole genome shotgun (WGS) entry which is preliminary data.</text>
</comment>
<dbReference type="AlphaFoldDB" id="A0A6A5MFW3"/>
<proteinExistence type="predicted"/>
<evidence type="ECO:0000313" key="1">
    <source>
        <dbReference type="EMBL" id="KAE9608460.1"/>
    </source>
</evidence>
<organism evidence="1 2">
    <name type="scientific">Lupinus albus</name>
    <name type="common">White lupine</name>
    <name type="synonym">Lupinus termis</name>
    <dbReference type="NCBI Taxonomy" id="3870"/>
    <lineage>
        <taxon>Eukaryota</taxon>
        <taxon>Viridiplantae</taxon>
        <taxon>Streptophyta</taxon>
        <taxon>Embryophyta</taxon>
        <taxon>Tracheophyta</taxon>
        <taxon>Spermatophyta</taxon>
        <taxon>Magnoliopsida</taxon>
        <taxon>eudicotyledons</taxon>
        <taxon>Gunneridae</taxon>
        <taxon>Pentapetalae</taxon>
        <taxon>rosids</taxon>
        <taxon>fabids</taxon>
        <taxon>Fabales</taxon>
        <taxon>Fabaceae</taxon>
        <taxon>Papilionoideae</taxon>
        <taxon>50 kb inversion clade</taxon>
        <taxon>genistoids sensu lato</taxon>
        <taxon>core genistoids</taxon>
        <taxon>Genisteae</taxon>
        <taxon>Lupinus</taxon>
    </lineage>
</organism>
<protein>
    <submittedName>
        <fullName evidence="1">Putative aldose 1-/Glucose-6-phosphate 1-epimerase, galactose mutarotase-like protein</fullName>
    </submittedName>
</protein>
<accession>A0A6A5MFW3</accession>
<dbReference type="Gene3D" id="2.70.98.10">
    <property type="match status" value="1"/>
</dbReference>
<dbReference type="GO" id="GO:0005975">
    <property type="term" value="P:carbohydrate metabolic process"/>
    <property type="evidence" value="ECO:0007669"/>
    <property type="project" value="InterPro"/>
</dbReference>
<reference evidence="2" key="1">
    <citation type="journal article" date="2020" name="Nat. Commun.">
        <title>Genome sequence of the cluster root forming white lupin.</title>
        <authorList>
            <person name="Hufnagel B."/>
            <person name="Marques A."/>
            <person name="Soriano A."/>
            <person name="Marques L."/>
            <person name="Divol F."/>
            <person name="Doumas P."/>
            <person name="Sallet E."/>
            <person name="Mancinotti D."/>
            <person name="Carrere S."/>
            <person name="Marande W."/>
            <person name="Arribat S."/>
            <person name="Keller J."/>
            <person name="Huneau C."/>
            <person name="Blein T."/>
            <person name="Aime D."/>
            <person name="Laguerre M."/>
            <person name="Taylor J."/>
            <person name="Schubert V."/>
            <person name="Nelson M."/>
            <person name="Geu-Flores F."/>
            <person name="Crespi M."/>
            <person name="Gallardo-Guerrero K."/>
            <person name="Delaux P.-M."/>
            <person name="Salse J."/>
            <person name="Berges H."/>
            <person name="Guyot R."/>
            <person name="Gouzy J."/>
            <person name="Peret B."/>
        </authorList>
    </citation>
    <scope>NUCLEOTIDE SEQUENCE [LARGE SCALE GENOMIC DNA]</scope>
    <source>
        <strain evidence="2">cv. Amiga</strain>
    </source>
</reference>
<evidence type="ECO:0000313" key="2">
    <source>
        <dbReference type="Proteomes" id="UP000447434"/>
    </source>
</evidence>
<dbReference type="OrthoDB" id="274691at2759"/>